<sequence length="82" mass="9465">MDSDATAVEEMERTMIRDKIRLAIFSFYTSNFTNATVTISLYPIFNLQNPELLRDFGGFRVVLNKNLNKRFSNILLPPYAVT</sequence>
<evidence type="ECO:0000313" key="2">
    <source>
        <dbReference type="EMBL" id="SDI99339.1"/>
    </source>
</evidence>
<keyword evidence="1" id="KW-0472">Membrane</keyword>
<keyword evidence="1" id="KW-0812">Transmembrane</keyword>
<organism evidence="2 3">
    <name type="scientific">Proteiniclasticum ruminis</name>
    <dbReference type="NCBI Taxonomy" id="398199"/>
    <lineage>
        <taxon>Bacteria</taxon>
        <taxon>Bacillati</taxon>
        <taxon>Bacillota</taxon>
        <taxon>Clostridia</taxon>
        <taxon>Eubacteriales</taxon>
        <taxon>Clostridiaceae</taxon>
        <taxon>Proteiniclasticum</taxon>
    </lineage>
</organism>
<name>A0A1G8Q3J8_9CLOT</name>
<dbReference type="AlphaFoldDB" id="A0A1G8Q3J8"/>
<evidence type="ECO:0000313" key="3">
    <source>
        <dbReference type="Proteomes" id="UP000183255"/>
    </source>
</evidence>
<feature type="transmembrane region" description="Helical" evidence="1">
    <location>
        <begin position="20"/>
        <end position="45"/>
    </location>
</feature>
<gene>
    <name evidence="2" type="ORF">SAMN05421804_10625</name>
</gene>
<evidence type="ECO:0000256" key="1">
    <source>
        <dbReference type="SAM" id="Phobius"/>
    </source>
</evidence>
<protein>
    <submittedName>
        <fullName evidence="2">Uncharacterized protein</fullName>
    </submittedName>
</protein>
<dbReference type="EMBL" id="FNDZ01000006">
    <property type="protein sequence ID" value="SDI99339.1"/>
    <property type="molecule type" value="Genomic_DNA"/>
</dbReference>
<reference evidence="2 3" key="1">
    <citation type="submission" date="2016-10" db="EMBL/GenBank/DDBJ databases">
        <authorList>
            <person name="de Groot N.N."/>
        </authorList>
    </citation>
    <scope>NUCLEOTIDE SEQUENCE [LARGE SCALE GENOMIC DNA]</scope>
    <source>
        <strain evidence="2 3">CGMCC 1.5058</strain>
    </source>
</reference>
<proteinExistence type="predicted"/>
<accession>A0A1G8Q3J8</accession>
<keyword evidence="1" id="KW-1133">Transmembrane helix</keyword>
<dbReference type="Proteomes" id="UP000183255">
    <property type="component" value="Unassembled WGS sequence"/>
</dbReference>